<dbReference type="InParanoid" id="A0A165LHR1"/>
<evidence type="ECO:0000313" key="1">
    <source>
        <dbReference type="EMBL" id="KZV97858.1"/>
    </source>
</evidence>
<gene>
    <name evidence="1" type="ORF">EXIGLDRAFT_702517</name>
</gene>
<dbReference type="EMBL" id="KV425925">
    <property type="protein sequence ID" value="KZV97858.1"/>
    <property type="molecule type" value="Genomic_DNA"/>
</dbReference>
<sequence>MSAAVQNNALSESDRQRAALPQRRIFELSHCVHYICTARKQMYKLFTSLLQVSSQYSAPTPFYYVQVFLCLYCTGECFEWARLPGPMALLLLGATTTVSNEAVCVYYAPAKHPSPALVAESSENFTPRASVALAPCVNIALRRPEGTSSLSYALPRALGAGGIELDAGHDNARPAIDRLINFQLQQQDGSIIDQQLSRCYICKSGPHDQACHFQVSQAPVAMGLRGKACLGSDGGADSADLWLPALPDARPPNYCLASCNTAHGTPVQE</sequence>
<keyword evidence="2" id="KW-1185">Reference proteome</keyword>
<proteinExistence type="predicted"/>
<dbReference type="Proteomes" id="UP000077266">
    <property type="component" value="Unassembled WGS sequence"/>
</dbReference>
<dbReference type="AlphaFoldDB" id="A0A165LHR1"/>
<organism evidence="1 2">
    <name type="scientific">Exidia glandulosa HHB12029</name>
    <dbReference type="NCBI Taxonomy" id="1314781"/>
    <lineage>
        <taxon>Eukaryota</taxon>
        <taxon>Fungi</taxon>
        <taxon>Dikarya</taxon>
        <taxon>Basidiomycota</taxon>
        <taxon>Agaricomycotina</taxon>
        <taxon>Agaricomycetes</taxon>
        <taxon>Auriculariales</taxon>
        <taxon>Exidiaceae</taxon>
        <taxon>Exidia</taxon>
    </lineage>
</organism>
<protein>
    <submittedName>
        <fullName evidence="1">Uncharacterized protein</fullName>
    </submittedName>
</protein>
<evidence type="ECO:0000313" key="2">
    <source>
        <dbReference type="Proteomes" id="UP000077266"/>
    </source>
</evidence>
<reference evidence="1 2" key="1">
    <citation type="journal article" date="2016" name="Mol. Biol. Evol.">
        <title>Comparative Genomics of Early-Diverging Mushroom-Forming Fungi Provides Insights into the Origins of Lignocellulose Decay Capabilities.</title>
        <authorList>
            <person name="Nagy L.G."/>
            <person name="Riley R."/>
            <person name="Tritt A."/>
            <person name="Adam C."/>
            <person name="Daum C."/>
            <person name="Floudas D."/>
            <person name="Sun H."/>
            <person name="Yadav J.S."/>
            <person name="Pangilinan J."/>
            <person name="Larsson K.H."/>
            <person name="Matsuura K."/>
            <person name="Barry K."/>
            <person name="Labutti K."/>
            <person name="Kuo R."/>
            <person name="Ohm R.A."/>
            <person name="Bhattacharya S.S."/>
            <person name="Shirouzu T."/>
            <person name="Yoshinaga Y."/>
            <person name="Martin F.M."/>
            <person name="Grigoriev I.V."/>
            <person name="Hibbett D.S."/>
        </authorList>
    </citation>
    <scope>NUCLEOTIDE SEQUENCE [LARGE SCALE GENOMIC DNA]</scope>
    <source>
        <strain evidence="1 2">HHB12029</strain>
    </source>
</reference>
<accession>A0A165LHR1</accession>
<name>A0A165LHR1_EXIGL</name>